<reference evidence="3" key="1">
    <citation type="journal article" date="2019" name="Int. J. Syst. Evol. Microbiol.">
        <title>The Global Catalogue of Microorganisms (GCM) 10K type strain sequencing project: providing services to taxonomists for standard genome sequencing and annotation.</title>
        <authorList>
            <consortium name="The Broad Institute Genomics Platform"/>
            <consortium name="The Broad Institute Genome Sequencing Center for Infectious Disease"/>
            <person name="Wu L."/>
            <person name="Ma J."/>
        </authorList>
    </citation>
    <scope>NUCLEOTIDE SEQUENCE [LARGE SCALE GENOMIC DNA]</scope>
    <source>
        <strain evidence="3">CGMCC 1.16444</strain>
    </source>
</reference>
<dbReference type="EMBL" id="JBHSJF010000005">
    <property type="protein sequence ID" value="MFC5067655.1"/>
    <property type="molecule type" value="Genomic_DNA"/>
</dbReference>
<proteinExistence type="predicted"/>
<evidence type="ECO:0000313" key="3">
    <source>
        <dbReference type="Proteomes" id="UP001595796"/>
    </source>
</evidence>
<dbReference type="RefSeq" id="WP_114958112.1">
    <property type="nucleotide sequence ID" value="NZ_JBHSJF010000005.1"/>
</dbReference>
<organism evidence="2 3">
    <name type="scientific">Flaviflagellibacter deserti</name>
    <dbReference type="NCBI Taxonomy" id="2267266"/>
    <lineage>
        <taxon>Bacteria</taxon>
        <taxon>Pseudomonadati</taxon>
        <taxon>Pseudomonadota</taxon>
        <taxon>Alphaproteobacteria</taxon>
        <taxon>Hyphomicrobiales</taxon>
        <taxon>Flaviflagellibacter</taxon>
    </lineage>
</organism>
<name>A0ABV9YXZ1_9HYPH</name>
<protein>
    <submittedName>
        <fullName evidence="2">DUF4239 domain-containing protein</fullName>
    </submittedName>
</protein>
<feature type="transmembrane region" description="Helical" evidence="1">
    <location>
        <begin position="52"/>
        <end position="73"/>
    </location>
</feature>
<accession>A0ABV9YXZ1</accession>
<dbReference type="Pfam" id="PF14023">
    <property type="entry name" value="Bestrophin-like"/>
    <property type="match status" value="1"/>
</dbReference>
<evidence type="ECO:0000256" key="1">
    <source>
        <dbReference type="SAM" id="Phobius"/>
    </source>
</evidence>
<keyword evidence="3" id="KW-1185">Reference proteome</keyword>
<gene>
    <name evidence="2" type="ORF">ACFPFW_06455</name>
</gene>
<dbReference type="InterPro" id="IPR025333">
    <property type="entry name" value="DUF4239"/>
</dbReference>
<comment type="caution">
    <text evidence="2">The sequence shown here is derived from an EMBL/GenBank/DDBJ whole genome shotgun (WGS) entry which is preliminary data.</text>
</comment>
<keyword evidence="1" id="KW-0812">Transmembrane</keyword>
<keyword evidence="1" id="KW-0472">Membrane</keyword>
<dbReference type="Proteomes" id="UP001595796">
    <property type="component" value="Unassembled WGS sequence"/>
</dbReference>
<feature type="transmembrane region" description="Helical" evidence="1">
    <location>
        <begin position="12"/>
        <end position="32"/>
    </location>
</feature>
<keyword evidence="1" id="KW-1133">Transmembrane helix</keyword>
<sequence>MIDWLHTLPILPGAALVAACFVIPTLVGTVLLQPTVARMVHQERNPNDSLGLLLSTFSLYYGVLLALLSIAVYGNYLDAEDVAGREAAGLFTLYRLVDGYPEPLRVEVTNLLRDYAREESGPGWASQNRGETSPASSAIVDRIGHALLRFSPDRDKGQDVLHAQVLTRFGDFVDARRTRIQAARTSIPTIMWYVVLIGAGLNILVLWLFDLKRLTHFIIGGVLSLFIGLVIYMVAVLDQPFRGAHSLQPEDLAYTLERMAPRQ</sequence>
<feature type="transmembrane region" description="Helical" evidence="1">
    <location>
        <begin position="190"/>
        <end position="209"/>
    </location>
</feature>
<feature type="transmembrane region" description="Helical" evidence="1">
    <location>
        <begin position="216"/>
        <end position="237"/>
    </location>
</feature>
<evidence type="ECO:0000313" key="2">
    <source>
        <dbReference type="EMBL" id="MFC5067655.1"/>
    </source>
</evidence>